<sequence>MLGAIERLNVAGVDPLDNAAHRQLSPSSPSVSLRGARAPEATTTQSLAHSVNGAPNSALLGTSVPELVTQQTLSGIAPKLEDFATGSNMSAIAALIVRVNSELRKAAREDMWAAVGADIAAQDAAAKSIRSSGLYQLIGSIVASSGAIAGAGMNIKGARESQLLFESNAPKAPSGLRARASDGMSIEAPSGLSARTSDYHTPDDRSIETPSGLSARTSDYHTPDDRSIETPSGLSARTSDYHTPDDRSIEAPSGLGAHTPDDMVDFDFMRMANAQTAAQQATMKWGGMAAIATETSKIAGAGMNMASTQCQEEKVKHDADSTKAKAQAEDERQFIDYYQTQIQDMLSKLAEIRSADSETRSKLVNMA</sequence>
<feature type="compositionally biased region" description="Basic and acidic residues" evidence="1">
    <location>
        <begin position="239"/>
        <end position="249"/>
    </location>
</feature>
<gene>
    <name evidence="2" type="ORF">HAP48_047910</name>
</gene>
<accession>A0A974A5G4</accession>
<feature type="region of interest" description="Disordered" evidence="1">
    <location>
        <begin position="19"/>
        <end position="47"/>
    </location>
</feature>
<dbReference type="EMBL" id="JAAOLE020000002">
    <property type="protein sequence ID" value="NVI50396.1"/>
    <property type="molecule type" value="Genomic_DNA"/>
</dbReference>
<evidence type="ECO:0000313" key="2">
    <source>
        <dbReference type="EMBL" id="NVI50396.1"/>
    </source>
</evidence>
<feature type="compositionally biased region" description="Polar residues" evidence="1">
    <location>
        <begin position="229"/>
        <end position="238"/>
    </location>
</feature>
<evidence type="ECO:0000256" key="1">
    <source>
        <dbReference type="SAM" id="MobiDB-lite"/>
    </source>
</evidence>
<feature type="region of interest" description="Disordered" evidence="1">
    <location>
        <begin position="172"/>
        <end position="258"/>
    </location>
</feature>
<feature type="compositionally biased region" description="Polar residues" evidence="1">
    <location>
        <begin position="208"/>
        <end position="217"/>
    </location>
</feature>
<proteinExistence type="predicted"/>
<comment type="caution">
    <text evidence="2">The sequence shown here is derived from an EMBL/GenBank/DDBJ whole genome shotgun (WGS) entry which is preliminary data.</text>
</comment>
<reference evidence="2" key="1">
    <citation type="submission" date="2020-06" db="EMBL/GenBank/DDBJ databases">
        <title>Whole Genome Sequence of Bradyrhizobium sp. Strain 1S1.</title>
        <authorList>
            <person name="Bromfield E.S.P."/>
            <person name="Cloutier S."/>
        </authorList>
    </citation>
    <scope>NUCLEOTIDE SEQUENCE [LARGE SCALE GENOMIC DNA]</scope>
    <source>
        <strain evidence="2">1S1</strain>
    </source>
</reference>
<dbReference type="AlphaFoldDB" id="A0A974A5G4"/>
<protein>
    <submittedName>
        <fullName evidence="2">Uncharacterized protein</fullName>
    </submittedName>
</protein>
<name>A0A974A5G4_9BRAD</name>
<feature type="compositionally biased region" description="Basic and acidic residues" evidence="1">
    <location>
        <begin position="218"/>
        <end position="228"/>
    </location>
</feature>
<organism evidence="2">
    <name type="scientific">Bradyrhizobium septentrionale</name>
    <dbReference type="NCBI Taxonomy" id="1404411"/>
    <lineage>
        <taxon>Bacteria</taxon>
        <taxon>Pseudomonadati</taxon>
        <taxon>Pseudomonadota</taxon>
        <taxon>Alphaproteobacteria</taxon>
        <taxon>Hyphomicrobiales</taxon>
        <taxon>Nitrobacteraceae</taxon>
        <taxon>Bradyrhizobium</taxon>
    </lineage>
</organism>
<feature type="compositionally biased region" description="Basic and acidic residues" evidence="1">
    <location>
        <begin position="197"/>
        <end position="207"/>
    </location>
</feature>